<sequence length="541" mass="59945">MKTLTPSQFHTNRLTSFLSQCKTMKELNQIHAQATISGHSSDNYIISKLLLFSTTSGPQTTDYSFKLFSSVSNPSSFFYSTIIRAFSASKNPAHAFSLYNQMLLAGISPDHFSFPFLTKACARLASLPLGTSLHCDIVKYGFSSDLFVQNSLIHMYTSCRDIVSAREVFDAMCVRNLVSWNTMVDGYAKCGDLVAARNVFDGMPVRDVVSWSALIDGYVKSGEFSEALAVFASMCDDGMKVNAVTMVSVLCACAHLGALDQGRRMHCYIKDNGVCLTLQLSTSLVDMYAKCGSITEALAVFREVPVVETDVLIWNAIIGGLAMHGRSKDSLALFEEMQATGRGQPDEITYLCLLSACTHGGLVEDAWRFFNLLKAQRMAVQVEHYACMVDVLGRSGLVEEAYEIVRTMPMQPSASVLGALLTACQTHGHLHLGELVGRMLIELDPYHDGRYIGLSSVYASAKQWDDAKTMREVMEKRGVRKTPGCSAVEVDGNLHRFIAHDKMHQQTTDIYSMLSFLLNQMKLESDIINGEHFKQEIWENV</sequence>
<gene>
    <name evidence="1" type="ORF">IHE45_07G098200</name>
</gene>
<accession>A0ACB7VSY5</accession>
<dbReference type="Proteomes" id="UP000827976">
    <property type="component" value="Chromosome 7"/>
</dbReference>
<reference evidence="2" key="1">
    <citation type="journal article" date="2022" name="Nat. Commun.">
        <title>Chromosome evolution and the genetic basis of agronomically important traits in greater yam.</title>
        <authorList>
            <person name="Bredeson J.V."/>
            <person name="Lyons J.B."/>
            <person name="Oniyinde I.O."/>
            <person name="Okereke N.R."/>
            <person name="Kolade O."/>
            <person name="Nnabue I."/>
            <person name="Nwadili C.O."/>
            <person name="Hribova E."/>
            <person name="Parker M."/>
            <person name="Nwogha J."/>
            <person name="Shu S."/>
            <person name="Carlson J."/>
            <person name="Kariba R."/>
            <person name="Muthemba S."/>
            <person name="Knop K."/>
            <person name="Barton G.J."/>
            <person name="Sherwood A.V."/>
            <person name="Lopez-Montes A."/>
            <person name="Asiedu R."/>
            <person name="Jamnadass R."/>
            <person name="Muchugi A."/>
            <person name="Goodstein D."/>
            <person name="Egesi C.N."/>
            <person name="Featherston J."/>
            <person name="Asfaw A."/>
            <person name="Simpson G.G."/>
            <person name="Dolezel J."/>
            <person name="Hendre P.S."/>
            <person name="Van Deynze A."/>
            <person name="Kumar P.L."/>
            <person name="Obidiegwu J.E."/>
            <person name="Bhattacharjee R."/>
            <person name="Rokhsar D.S."/>
        </authorList>
    </citation>
    <scope>NUCLEOTIDE SEQUENCE [LARGE SCALE GENOMIC DNA]</scope>
    <source>
        <strain evidence="2">cv. TDa95/00328</strain>
    </source>
</reference>
<protein>
    <submittedName>
        <fullName evidence="1">TPR-like protein</fullName>
    </submittedName>
</protein>
<name>A0ACB7VSY5_DIOAL</name>
<comment type="caution">
    <text evidence="1">The sequence shown here is derived from an EMBL/GenBank/DDBJ whole genome shotgun (WGS) entry which is preliminary data.</text>
</comment>
<dbReference type="EMBL" id="CM037017">
    <property type="protein sequence ID" value="KAH7677655.1"/>
    <property type="molecule type" value="Genomic_DNA"/>
</dbReference>
<organism evidence="1 2">
    <name type="scientific">Dioscorea alata</name>
    <name type="common">Purple yam</name>
    <dbReference type="NCBI Taxonomy" id="55571"/>
    <lineage>
        <taxon>Eukaryota</taxon>
        <taxon>Viridiplantae</taxon>
        <taxon>Streptophyta</taxon>
        <taxon>Embryophyta</taxon>
        <taxon>Tracheophyta</taxon>
        <taxon>Spermatophyta</taxon>
        <taxon>Magnoliopsida</taxon>
        <taxon>Liliopsida</taxon>
        <taxon>Dioscoreales</taxon>
        <taxon>Dioscoreaceae</taxon>
        <taxon>Dioscorea</taxon>
    </lineage>
</organism>
<evidence type="ECO:0000313" key="2">
    <source>
        <dbReference type="Proteomes" id="UP000827976"/>
    </source>
</evidence>
<keyword evidence="2" id="KW-1185">Reference proteome</keyword>
<evidence type="ECO:0000313" key="1">
    <source>
        <dbReference type="EMBL" id="KAH7677655.1"/>
    </source>
</evidence>
<proteinExistence type="predicted"/>